<feature type="domain" description="GH16" evidence="4">
    <location>
        <begin position="119"/>
        <end position="260"/>
    </location>
</feature>
<feature type="chain" id="PRO_5040921377" evidence="3">
    <location>
        <begin position="25"/>
        <end position="1050"/>
    </location>
</feature>
<accession>A0A9W7W328</accession>
<sequence>MSTTSAMAALKAMILSSVLALATATATTPISQCACGFQDPDSLAVYTESLIVYFNETDAIDSDIWDNERFSHKNEKGWNSIYKVGADPSNVRFVNDTLSKPPVQALELLTQPSDVDHLVKGAELRTIRKDIQYGSFQAALKPPTRWTGGTALSFLLKYNASQSLEMDLMNMNDPSDATVATLVNGEWPASDLETNFTILEQAGVDPWTQFVPVRMDWNKTSVQFHIAGNQTRAVTKHDRTIPVAGQPLSLKTWSTGDRTYMEGPPSGNASRSHVLYVRAFFNSSTMSDADHETWNQKCASGSFCLTNDMTLRGSSAFSAASEVRWTAPKGHNAIKRNAGIVAACCSAFGVFSLINVFLRRTPWARLKPGVKRRSSKEKSLRSFLRGSLYRLPEESQSVRSSEASEKGDTRGSSQYSTPGTQTPLPAYGTQTPRSGNATPAPPYETPPPIPDHNGLFRSVSIASLPRIPANIAHTTKDTNNSSVALGNTEESGCQPHEDAITPVDNHSAEVNAPRTALTQRSALTDPFDEKKVGVAVMTAHDQTPAAVTAAGKQPATTTIRELPRHQSTGYVPSVIPEPAVTPMEPTTEAPILHAPQPNGAVKPAPTKRIDYLAGLVAVACLGVTLHHWCQTFWPWVVTGYGNTAHYPKAEKWLEIFLGSYALTALWIGPFFLTATRFLSSNYLKNGKLEDIAKKELRRAPRLFVPIIIVSLLEYFLISMNLTAALESLPSVSWSTWPYVTAQKNFGVYLNNIIQLAYLMPNAIPEIVSHYCIGVLWTVPVQLQFTYVVLGASVLIRDIKKPWKRFGFYTVVILTAWYAKSWAACHWAGLVLSDLEATYKWKVYLNKKPWVKYLVMTGAFICAAGTPLVGALNSDWSFDTVENGIHPDFGTGRPIMADGPEYPNYNEPTLTILLFSIGLQILVELSTVVQWLLSTKVILLLHPHIMTIYLTHGFVMWTWGAWVSLALNNAGVPYWANLLINLVATYAVIFLLASILTPLIEFPTQALMRNLDRWMKEEPRPKRRTTRRLASRLCSTGMARKLLPASLERFV</sequence>
<evidence type="ECO:0000259" key="5">
    <source>
        <dbReference type="Pfam" id="PF01757"/>
    </source>
</evidence>
<dbReference type="PANTHER" id="PTHR38121">
    <property type="entry name" value="GH16 DOMAIN-CONTAINING PROTEIN"/>
    <property type="match status" value="1"/>
</dbReference>
<evidence type="ECO:0000259" key="4">
    <source>
        <dbReference type="Pfam" id="PF00722"/>
    </source>
</evidence>
<feature type="transmembrane region" description="Helical" evidence="2">
    <location>
        <begin position="770"/>
        <end position="795"/>
    </location>
</feature>
<dbReference type="GO" id="GO:0016747">
    <property type="term" value="F:acyltransferase activity, transferring groups other than amino-acyl groups"/>
    <property type="evidence" value="ECO:0007669"/>
    <property type="project" value="InterPro"/>
</dbReference>
<keyword evidence="3" id="KW-0732">Signal</keyword>
<keyword evidence="2" id="KW-0812">Transmembrane</keyword>
<keyword evidence="6" id="KW-0378">Hydrolase</keyword>
<dbReference type="PANTHER" id="PTHR38121:SF2">
    <property type="entry name" value="ACYLTRANSFERASE 3 DOMAIN-CONTAINING PROTEIN"/>
    <property type="match status" value="1"/>
</dbReference>
<dbReference type="Pfam" id="PF00722">
    <property type="entry name" value="Glyco_hydro_16"/>
    <property type="match status" value="1"/>
</dbReference>
<name>A0A9W7W328_9PEZI</name>
<organism evidence="6 7">
    <name type="scientific">Teratosphaeria destructans</name>
    <dbReference type="NCBI Taxonomy" id="418781"/>
    <lineage>
        <taxon>Eukaryota</taxon>
        <taxon>Fungi</taxon>
        <taxon>Dikarya</taxon>
        <taxon>Ascomycota</taxon>
        <taxon>Pezizomycotina</taxon>
        <taxon>Dothideomycetes</taxon>
        <taxon>Dothideomycetidae</taxon>
        <taxon>Mycosphaerellales</taxon>
        <taxon>Teratosphaeriaceae</taxon>
        <taxon>Teratosphaeria</taxon>
    </lineage>
</organism>
<dbReference type="OrthoDB" id="25131at2759"/>
<feature type="compositionally biased region" description="Pro residues" evidence="1">
    <location>
        <begin position="439"/>
        <end position="449"/>
    </location>
</feature>
<gene>
    <name evidence="6" type="ORF">Tdes44962_MAKER02390</name>
</gene>
<evidence type="ECO:0000313" key="6">
    <source>
        <dbReference type="EMBL" id="KAH9828472.1"/>
    </source>
</evidence>
<dbReference type="EMBL" id="RIBY02001556">
    <property type="protein sequence ID" value="KAH9828472.1"/>
    <property type="molecule type" value="Genomic_DNA"/>
</dbReference>
<evidence type="ECO:0000256" key="2">
    <source>
        <dbReference type="SAM" id="Phobius"/>
    </source>
</evidence>
<reference evidence="6 7" key="2">
    <citation type="journal article" date="2021" name="Curr. Genet.">
        <title>Genetic response to nitrogen starvation in the aggressive Eucalyptus foliar pathogen Teratosphaeria destructans.</title>
        <authorList>
            <person name="Havenga M."/>
            <person name="Wingfield B.D."/>
            <person name="Wingfield M.J."/>
            <person name="Dreyer L.L."/>
            <person name="Roets F."/>
            <person name="Aylward J."/>
        </authorList>
    </citation>
    <scope>NUCLEOTIDE SEQUENCE [LARGE SCALE GENOMIC DNA]</scope>
    <source>
        <strain evidence="6">CMW44962</strain>
    </source>
</reference>
<feature type="transmembrane region" description="Helical" evidence="2">
    <location>
        <begin position="338"/>
        <end position="358"/>
    </location>
</feature>
<evidence type="ECO:0000256" key="1">
    <source>
        <dbReference type="SAM" id="MobiDB-lite"/>
    </source>
</evidence>
<protein>
    <submittedName>
        <fullName evidence="6">Glycosyl hydrolases family 16</fullName>
    </submittedName>
</protein>
<comment type="caution">
    <text evidence="6">The sequence shown here is derived from an EMBL/GenBank/DDBJ whole genome shotgun (WGS) entry which is preliminary data.</text>
</comment>
<feature type="transmembrane region" description="Helical" evidence="2">
    <location>
        <begin position="807"/>
        <end position="831"/>
    </location>
</feature>
<feature type="region of interest" description="Disordered" evidence="1">
    <location>
        <begin position="472"/>
        <end position="493"/>
    </location>
</feature>
<dbReference type="InterPro" id="IPR002656">
    <property type="entry name" value="Acyl_transf_3_dom"/>
</dbReference>
<feature type="signal peptide" evidence="3">
    <location>
        <begin position="1"/>
        <end position="24"/>
    </location>
</feature>
<feature type="compositionally biased region" description="Polar residues" evidence="1">
    <location>
        <begin position="477"/>
        <end position="491"/>
    </location>
</feature>
<reference evidence="6 7" key="1">
    <citation type="journal article" date="2018" name="IMA Fungus">
        <title>IMA Genome-F 10: Nine draft genome sequences of Claviceps purpurea s.lat., including C. arundinis, C. humidiphila, and C. cf. spartinae, pseudomolecules for the pitch canker pathogen Fusarium circinatum, draft genome of Davidsoniella eucalypti, Grosmannia galeiformis, Quambalaria eucalypti, and Teratosphaeria destructans.</title>
        <authorList>
            <person name="Wingfield B.D."/>
            <person name="Liu M."/>
            <person name="Nguyen H.D."/>
            <person name="Lane F.A."/>
            <person name="Morgan S.W."/>
            <person name="De Vos L."/>
            <person name="Wilken P.M."/>
            <person name="Duong T.A."/>
            <person name="Aylward J."/>
            <person name="Coetzee M.P."/>
            <person name="Dadej K."/>
            <person name="De Beer Z.W."/>
            <person name="Findlay W."/>
            <person name="Havenga M."/>
            <person name="Kolarik M."/>
            <person name="Menzies J.G."/>
            <person name="Naidoo K."/>
            <person name="Pochopski O."/>
            <person name="Shoukouhi P."/>
            <person name="Santana Q.C."/>
            <person name="Seifert K.A."/>
            <person name="Soal N."/>
            <person name="Steenkamp E.T."/>
            <person name="Tatham C.T."/>
            <person name="van der Nest M.A."/>
            <person name="Wingfield M.J."/>
        </authorList>
    </citation>
    <scope>NUCLEOTIDE SEQUENCE [LARGE SCALE GENOMIC DNA]</scope>
    <source>
        <strain evidence="6">CMW44962</strain>
    </source>
</reference>
<dbReference type="Gene3D" id="2.60.120.200">
    <property type="match status" value="1"/>
</dbReference>
<keyword evidence="2" id="KW-1133">Transmembrane helix</keyword>
<dbReference type="CDD" id="cd00413">
    <property type="entry name" value="Glyco_hydrolase_16"/>
    <property type="match status" value="1"/>
</dbReference>
<dbReference type="Pfam" id="PF01757">
    <property type="entry name" value="Acyl_transf_3"/>
    <property type="match status" value="1"/>
</dbReference>
<evidence type="ECO:0000313" key="7">
    <source>
        <dbReference type="Proteomes" id="UP001138500"/>
    </source>
</evidence>
<feature type="transmembrane region" description="Helical" evidence="2">
    <location>
        <begin position="611"/>
        <end position="635"/>
    </location>
</feature>
<keyword evidence="7" id="KW-1185">Reference proteome</keyword>
<feature type="transmembrane region" description="Helical" evidence="2">
    <location>
        <begin position="655"/>
        <end position="678"/>
    </location>
</feature>
<feature type="region of interest" description="Disordered" evidence="1">
    <location>
        <begin position="394"/>
        <end position="449"/>
    </location>
</feature>
<dbReference type="InterPro" id="IPR013320">
    <property type="entry name" value="ConA-like_dom_sf"/>
</dbReference>
<dbReference type="SUPFAM" id="SSF49899">
    <property type="entry name" value="Concanavalin A-like lectins/glucanases"/>
    <property type="match status" value="1"/>
</dbReference>
<feature type="transmembrane region" description="Helical" evidence="2">
    <location>
        <begin position="702"/>
        <end position="725"/>
    </location>
</feature>
<dbReference type="Proteomes" id="UP001138500">
    <property type="component" value="Unassembled WGS sequence"/>
</dbReference>
<feature type="domain" description="Acyltransferase 3" evidence="5">
    <location>
        <begin position="614"/>
        <end position="992"/>
    </location>
</feature>
<feature type="transmembrane region" description="Helical" evidence="2">
    <location>
        <begin position="909"/>
        <end position="932"/>
    </location>
</feature>
<dbReference type="AlphaFoldDB" id="A0A9W7W328"/>
<dbReference type="GO" id="GO:0004553">
    <property type="term" value="F:hydrolase activity, hydrolyzing O-glycosyl compounds"/>
    <property type="evidence" value="ECO:0007669"/>
    <property type="project" value="InterPro"/>
</dbReference>
<keyword evidence="2" id="KW-0472">Membrane</keyword>
<feature type="transmembrane region" description="Helical" evidence="2">
    <location>
        <begin position="944"/>
        <end position="966"/>
    </location>
</feature>
<feature type="compositionally biased region" description="Polar residues" evidence="1">
    <location>
        <begin position="410"/>
        <end position="437"/>
    </location>
</feature>
<feature type="transmembrane region" description="Helical" evidence="2">
    <location>
        <begin position="852"/>
        <end position="871"/>
    </location>
</feature>
<evidence type="ECO:0000256" key="3">
    <source>
        <dbReference type="SAM" id="SignalP"/>
    </source>
</evidence>
<dbReference type="InterPro" id="IPR000757">
    <property type="entry name" value="Beta-glucanase-like"/>
</dbReference>
<proteinExistence type="predicted"/>
<dbReference type="GO" id="GO:0005975">
    <property type="term" value="P:carbohydrate metabolic process"/>
    <property type="evidence" value="ECO:0007669"/>
    <property type="project" value="InterPro"/>
</dbReference>
<feature type="transmembrane region" description="Helical" evidence="2">
    <location>
        <begin position="978"/>
        <end position="999"/>
    </location>
</feature>